<evidence type="ECO:0000313" key="10">
    <source>
        <dbReference type="EMBL" id="MBU5593030.1"/>
    </source>
</evidence>
<evidence type="ECO:0000256" key="6">
    <source>
        <dbReference type="ARBA" id="ARBA00023136"/>
    </source>
</evidence>
<dbReference type="EMBL" id="JAHLQL010000006">
    <property type="protein sequence ID" value="MBU5593030.1"/>
    <property type="molecule type" value="Genomic_DNA"/>
</dbReference>
<evidence type="ECO:0000256" key="2">
    <source>
        <dbReference type="ARBA" id="ARBA00022692"/>
    </source>
</evidence>
<proteinExistence type="predicted"/>
<protein>
    <submittedName>
        <fullName evidence="10">ABC transporter ATP-binding protein/permease</fullName>
    </submittedName>
</protein>
<evidence type="ECO:0000313" key="11">
    <source>
        <dbReference type="Proteomes" id="UP000736583"/>
    </source>
</evidence>
<accession>A0ABS6F5E0</accession>
<dbReference type="Gene3D" id="3.40.50.300">
    <property type="entry name" value="P-loop containing nucleotide triphosphate hydrolases"/>
    <property type="match status" value="1"/>
</dbReference>
<evidence type="ECO:0000256" key="1">
    <source>
        <dbReference type="ARBA" id="ARBA00004651"/>
    </source>
</evidence>
<keyword evidence="11" id="KW-1185">Reference proteome</keyword>
<dbReference type="PROSITE" id="PS50893">
    <property type="entry name" value="ABC_TRANSPORTER_2"/>
    <property type="match status" value="1"/>
</dbReference>
<dbReference type="GO" id="GO:0005524">
    <property type="term" value="F:ATP binding"/>
    <property type="evidence" value="ECO:0007669"/>
    <property type="project" value="UniProtKB-KW"/>
</dbReference>
<dbReference type="SUPFAM" id="SSF52540">
    <property type="entry name" value="P-loop containing nucleoside triphosphate hydrolases"/>
    <property type="match status" value="1"/>
</dbReference>
<dbReference type="Proteomes" id="UP000736583">
    <property type="component" value="Unassembled WGS sequence"/>
</dbReference>
<evidence type="ECO:0000256" key="4">
    <source>
        <dbReference type="ARBA" id="ARBA00022840"/>
    </source>
</evidence>
<feature type="transmembrane region" description="Helical" evidence="7">
    <location>
        <begin position="54"/>
        <end position="73"/>
    </location>
</feature>
<evidence type="ECO:0000256" key="7">
    <source>
        <dbReference type="SAM" id="Phobius"/>
    </source>
</evidence>
<dbReference type="Pfam" id="PF00005">
    <property type="entry name" value="ABC_tran"/>
    <property type="match status" value="1"/>
</dbReference>
<evidence type="ECO:0000256" key="5">
    <source>
        <dbReference type="ARBA" id="ARBA00022989"/>
    </source>
</evidence>
<dbReference type="PANTHER" id="PTHR24221">
    <property type="entry name" value="ATP-BINDING CASSETTE SUB-FAMILY B"/>
    <property type="match status" value="1"/>
</dbReference>
<reference evidence="10 11" key="1">
    <citation type="submission" date="2021-06" db="EMBL/GenBank/DDBJ databases">
        <authorList>
            <person name="Sun Q."/>
            <person name="Li D."/>
        </authorList>
    </citation>
    <scope>NUCLEOTIDE SEQUENCE [LARGE SCALE GENOMIC DNA]</scope>
    <source>
        <strain evidence="10 11">MSJ-4</strain>
    </source>
</reference>
<evidence type="ECO:0000259" key="9">
    <source>
        <dbReference type="PROSITE" id="PS50929"/>
    </source>
</evidence>
<sequence length="576" mass="64063">MVSNNYMKKGRKFYTAMALNLLEGILSGSSIGIIFIAIQSLFENNLDLDRLVRLSISIGCIYLVRIVIYSFGYTQGHVGGADMTKDIRLFLGQKMKRIPLSNFSKRKSGDYINIVTNDVNNYETILTHKAGDILKNSILIALMIVYLMMNNFLIGIICLVVALSIIPVMHFSIKVVSKYGKLKNEILAENVSDVVEYITGLQTFKAYNMAGVKNQKTRESLRDISDINYTYEAKVIPVGTTFNMLGGLMMSISIILAGRAVLDGNLAPSQLVVLVVIPMYLAKLLGVVFIDLTSYKNLVISKKAIVSLAEEKEILDSGEDFAPKGYDIDFHGVNFEYEKGEQVLKNISFKAKEGKLTAIVGDSGSGKSTILNLISKFYDPKSGDISIGKVTIKNKSPEKVLEVISMVDQDVFLFHETIKNNIRFARPEATDKEIIEAAKKANCHDFIQKLEKGYDTIIGENGNQLSGGERQRISIARAILKDSPILLLDEATASLDIENELAVKKAIQNLLSKDRTVIMIAHSLSVIQNAHNILVLSDGRIVERGTHEELIENKGKYYNMLMSEEKLKHGDMKFCI</sequence>
<dbReference type="InterPro" id="IPR039421">
    <property type="entry name" value="Type_1_exporter"/>
</dbReference>
<name>A0ABS6F5E0_9CLOT</name>
<dbReference type="InterPro" id="IPR027417">
    <property type="entry name" value="P-loop_NTPase"/>
</dbReference>
<keyword evidence="2 7" id="KW-0812">Transmembrane</keyword>
<evidence type="ECO:0000256" key="3">
    <source>
        <dbReference type="ARBA" id="ARBA00022741"/>
    </source>
</evidence>
<dbReference type="SUPFAM" id="SSF90123">
    <property type="entry name" value="ABC transporter transmembrane region"/>
    <property type="match status" value="1"/>
</dbReference>
<feature type="transmembrane region" description="Helical" evidence="7">
    <location>
        <begin position="271"/>
        <end position="290"/>
    </location>
</feature>
<comment type="caution">
    <text evidence="10">The sequence shown here is derived from an EMBL/GenBank/DDBJ whole genome shotgun (WGS) entry which is preliminary data.</text>
</comment>
<dbReference type="Pfam" id="PF00664">
    <property type="entry name" value="ABC_membrane"/>
    <property type="match status" value="1"/>
</dbReference>
<feature type="transmembrane region" description="Helical" evidence="7">
    <location>
        <begin position="21"/>
        <end position="42"/>
    </location>
</feature>
<evidence type="ECO:0000259" key="8">
    <source>
        <dbReference type="PROSITE" id="PS50893"/>
    </source>
</evidence>
<dbReference type="InterPro" id="IPR017871">
    <property type="entry name" value="ABC_transporter-like_CS"/>
</dbReference>
<keyword evidence="6 7" id="KW-0472">Membrane</keyword>
<dbReference type="InterPro" id="IPR036640">
    <property type="entry name" value="ABC1_TM_sf"/>
</dbReference>
<keyword evidence="3" id="KW-0547">Nucleotide-binding</keyword>
<dbReference type="PROSITE" id="PS00211">
    <property type="entry name" value="ABC_TRANSPORTER_1"/>
    <property type="match status" value="1"/>
</dbReference>
<feature type="transmembrane region" description="Helical" evidence="7">
    <location>
        <begin position="242"/>
        <end position="262"/>
    </location>
</feature>
<dbReference type="SMART" id="SM00382">
    <property type="entry name" value="AAA"/>
    <property type="match status" value="1"/>
</dbReference>
<feature type="domain" description="ABC transporter" evidence="8">
    <location>
        <begin position="328"/>
        <end position="563"/>
    </location>
</feature>
<dbReference type="PROSITE" id="PS50929">
    <property type="entry name" value="ABC_TM1F"/>
    <property type="match status" value="1"/>
</dbReference>
<dbReference type="Gene3D" id="1.20.1560.10">
    <property type="entry name" value="ABC transporter type 1, transmembrane domain"/>
    <property type="match status" value="1"/>
</dbReference>
<comment type="subcellular location">
    <subcellularLocation>
        <location evidence="1">Cell membrane</location>
        <topology evidence="1">Multi-pass membrane protein</topology>
    </subcellularLocation>
</comment>
<organism evidence="10 11">
    <name type="scientific">Clostridium simiarum</name>
    <dbReference type="NCBI Taxonomy" id="2841506"/>
    <lineage>
        <taxon>Bacteria</taxon>
        <taxon>Bacillati</taxon>
        <taxon>Bacillota</taxon>
        <taxon>Clostridia</taxon>
        <taxon>Eubacteriales</taxon>
        <taxon>Clostridiaceae</taxon>
        <taxon>Clostridium</taxon>
    </lineage>
</organism>
<feature type="domain" description="ABC transmembrane type-1" evidence="9">
    <location>
        <begin position="16"/>
        <end position="297"/>
    </location>
</feature>
<dbReference type="InterPro" id="IPR011527">
    <property type="entry name" value="ABC1_TM_dom"/>
</dbReference>
<keyword evidence="5 7" id="KW-1133">Transmembrane helix</keyword>
<dbReference type="InterPro" id="IPR003439">
    <property type="entry name" value="ABC_transporter-like_ATP-bd"/>
</dbReference>
<dbReference type="PANTHER" id="PTHR24221:SF397">
    <property type="entry name" value="ABC TRANSPORTER, ATP-BINDING TRANSMEMBRANE PROTEIN"/>
    <property type="match status" value="1"/>
</dbReference>
<gene>
    <name evidence="10" type="ORF">KQI89_14860</name>
</gene>
<feature type="transmembrane region" description="Helical" evidence="7">
    <location>
        <begin position="138"/>
        <end position="166"/>
    </location>
</feature>
<keyword evidence="4 10" id="KW-0067">ATP-binding</keyword>
<dbReference type="InterPro" id="IPR003593">
    <property type="entry name" value="AAA+_ATPase"/>
</dbReference>